<reference evidence="8 9" key="1">
    <citation type="submission" date="2018-05" db="EMBL/GenBank/DDBJ databases">
        <title>Chitinophaga sp. K3CV102501T nov., isolated from isolated from a monsoon evergreen broad-leaved forest soil.</title>
        <authorList>
            <person name="Lv Y."/>
        </authorList>
    </citation>
    <scope>NUCLEOTIDE SEQUENCE [LARGE SCALE GENOMIC DNA]</scope>
    <source>
        <strain evidence="8 9">GDMCC 1.1325</strain>
    </source>
</reference>
<keyword evidence="4" id="KW-1134">Transmembrane beta strand</keyword>
<keyword evidence="3" id="KW-0813">Transport</keyword>
<proteinExistence type="inferred from homology"/>
<dbReference type="InterPro" id="IPR051906">
    <property type="entry name" value="TolC-like"/>
</dbReference>
<keyword evidence="5" id="KW-0812">Transmembrane</keyword>
<gene>
    <name evidence="8" type="ORF">DF182_14470</name>
</gene>
<evidence type="ECO:0000256" key="2">
    <source>
        <dbReference type="ARBA" id="ARBA00007613"/>
    </source>
</evidence>
<dbReference type="OrthoDB" id="9811587at2"/>
<name>A0A365Y5X0_9BACT</name>
<dbReference type="InterPro" id="IPR003423">
    <property type="entry name" value="OMP_efflux"/>
</dbReference>
<dbReference type="PANTHER" id="PTHR30026">
    <property type="entry name" value="OUTER MEMBRANE PROTEIN TOLC"/>
    <property type="match status" value="1"/>
</dbReference>
<keyword evidence="9" id="KW-1185">Reference proteome</keyword>
<comment type="caution">
    <text evidence="8">The sequence shown here is derived from an EMBL/GenBank/DDBJ whole genome shotgun (WGS) entry which is preliminary data.</text>
</comment>
<sequence length="487" mass="54732">MLYQQLVGYGAIPTKILPSIKNRRKLSLPLVYFWPVMRLSQIAGIFLFYCLLANITPAVAQDTWSLQRCVDYAMKNSISVKQQEVQKRLSELTYQQSRLSIIPNFSANVNAGYSDGRIASIQDNAYINQSIFNASGQFNMSGDIFNWFSKRNTIEANRLDAESNSFLLQKARNDLAFNVATSFLQILLKNEQLKVNEVQVKQTMSNLENTRKLVIAGSVPESNQADLEAQLAQDSTNLVTARNDVILSILQIKAYLNLSFDIPFAPEIPANISSLPITPLSEMDPEMVYSAALASYPLAKSDGLRIKSAMSAYRSAKGQLYPALTIGGGLSTSYANNYYDPMTKKLISFGQQIDNTFNKNIGLGLRIPIFNGYQQRTNVTKAKLNVYNLELTRDQDNLKLRQDIYTAHANAVAALQKYNASATGVMAAQKAYDFATKRFNLGLMNTIDYITTQTKLYKAQIDKVSAQYDYIFKMKLLEFYRDQKISL</sequence>
<keyword evidence="6" id="KW-0472">Membrane</keyword>
<keyword evidence="7" id="KW-0998">Cell outer membrane</keyword>
<evidence type="ECO:0000256" key="6">
    <source>
        <dbReference type="ARBA" id="ARBA00023136"/>
    </source>
</evidence>
<comment type="subcellular location">
    <subcellularLocation>
        <location evidence="1">Cell outer membrane</location>
    </subcellularLocation>
</comment>
<evidence type="ECO:0000256" key="4">
    <source>
        <dbReference type="ARBA" id="ARBA00022452"/>
    </source>
</evidence>
<dbReference type="AlphaFoldDB" id="A0A365Y5X0"/>
<dbReference type="GO" id="GO:0009279">
    <property type="term" value="C:cell outer membrane"/>
    <property type="evidence" value="ECO:0007669"/>
    <property type="project" value="UniProtKB-SubCell"/>
</dbReference>
<dbReference type="EMBL" id="QFFJ01000001">
    <property type="protein sequence ID" value="RBL93701.1"/>
    <property type="molecule type" value="Genomic_DNA"/>
</dbReference>
<evidence type="ECO:0000313" key="8">
    <source>
        <dbReference type="EMBL" id="RBL93701.1"/>
    </source>
</evidence>
<dbReference type="Proteomes" id="UP000253410">
    <property type="component" value="Unassembled WGS sequence"/>
</dbReference>
<comment type="similarity">
    <text evidence="2">Belongs to the outer membrane factor (OMF) (TC 1.B.17) family.</text>
</comment>
<dbReference type="Gene3D" id="1.20.1600.10">
    <property type="entry name" value="Outer membrane efflux proteins (OEP)"/>
    <property type="match status" value="1"/>
</dbReference>
<dbReference type="Pfam" id="PF02321">
    <property type="entry name" value="OEP"/>
    <property type="match status" value="2"/>
</dbReference>
<evidence type="ECO:0000256" key="3">
    <source>
        <dbReference type="ARBA" id="ARBA00022448"/>
    </source>
</evidence>
<evidence type="ECO:0000313" key="9">
    <source>
        <dbReference type="Proteomes" id="UP000253410"/>
    </source>
</evidence>
<accession>A0A365Y5X0</accession>
<protein>
    <submittedName>
        <fullName evidence="8">TolC family protein</fullName>
    </submittedName>
</protein>
<evidence type="ECO:0000256" key="1">
    <source>
        <dbReference type="ARBA" id="ARBA00004442"/>
    </source>
</evidence>
<dbReference type="SUPFAM" id="SSF56954">
    <property type="entry name" value="Outer membrane efflux proteins (OEP)"/>
    <property type="match status" value="1"/>
</dbReference>
<dbReference type="PANTHER" id="PTHR30026:SF20">
    <property type="entry name" value="OUTER MEMBRANE PROTEIN TOLC"/>
    <property type="match status" value="1"/>
</dbReference>
<evidence type="ECO:0000256" key="7">
    <source>
        <dbReference type="ARBA" id="ARBA00023237"/>
    </source>
</evidence>
<dbReference type="GO" id="GO:0015562">
    <property type="term" value="F:efflux transmembrane transporter activity"/>
    <property type="evidence" value="ECO:0007669"/>
    <property type="project" value="InterPro"/>
</dbReference>
<dbReference type="GO" id="GO:1990281">
    <property type="term" value="C:efflux pump complex"/>
    <property type="evidence" value="ECO:0007669"/>
    <property type="project" value="TreeGrafter"/>
</dbReference>
<evidence type="ECO:0000256" key="5">
    <source>
        <dbReference type="ARBA" id="ARBA00022692"/>
    </source>
</evidence>
<organism evidence="8 9">
    <name type="scientific">Chitinophaga flava</name>
    <dbReference type="NCBI Taxonomy" id="2259036"/>
    <lineage>
        <taxon>Bacteria</taxon>
        <taxon>Pseudomonadati</taxon>
        <taxon>Bacteroidota</taxon>
        <taxon>Chitinophagia</taxon>
        <taxon>Chitinophagales</taxon>
        <taxon>Chitinophagaceae</taxon>
        <taxon>Chitinophaga</taxon>
    </lineage>
</organism>
<dbReference type="GO" id="GO:0015288">
    <property type="term" value="F:porin activity"/>
    <property type="evidence" value="ECO:0007669"/>
    <property type="project" value="TreeGrafter"/>
</dbReference>